<gene>
    <name evidence="6" type="ORF">K7432_014661</name>
</gene>
<feature type="domain" description="C2H2-type" evidence="5">
    <location>
        <begin position="46"/>
        <end position="71"/>
    </location>
</feature>
<dbReference type="Pfam" id="PF00096">
    <property type="entry name" value="zf-C2H2"/>
    <property type="match status" value="2"/>
</dbReference>
<dbReference type="PANTHER" id="PTHR23235:SF120">
    <property type="entry name" value="KRUPPEL-LIKE FACTOR 15"/>
    <property type="match status" value="1"/>
</dbReference>
<dbReference type="InterPro" id="IPR013087">
    <property type="entry name" value="Znf_C2H2_type"/>
</dbReference>
<evidence type="ECO:0000313" key="6">
    <source>
        <dbReference type="EMBL" id="KAK9687763.1"/>
    </source>
</evidence>
<dbReference type="PANTHER" id="PTHR23235">
    <property type="entry name" value="KRUEPPEL-LIKE TRANSCRIPTION FACTOR"/>
    <property type="match status" value="1"/>
</dbReference>
<dbReference type="PROSITE" id="PS50157">
    <property type="entry name" value="ZINC_FINGER_C2H2_2"/>
    <property type="match status" value="2"/>
</dbReference>
<evidence type="ECO:0000256" key="3">
    <source>
        <dbReference type="ARBA" id="ARBA00022833"/>
    </source>
</evidence>
<dbReference type="InterPro" id="IPR036236">
    <property type="entry name" value="Znf_C2H2_sf"/>
</dbReference>
<proteinExistence type="predicted"/>
<dbReference type="SUPFAM" id="SSF57667">
    <property type="entry name" value="beta-beta-alpha zinc fingers"/>
    <property type="match status" value="1"/>
</dbReference>
<dbReference type="Proteomes" id="UP001479436">
    <property type="component" value="Unassembled WGS sequence"/>
</dbReference>
<protein>
    <recommendedName>
        <fullName evidence="5">C2H2-type domain-containing protein</fullName>
    </recommendedName>
</protein>
<dbReference type="Gene3D" id="3.30.160.60">
    <property type="entry name" value="Classic Zinc Finger"/>
    <property type="match status" value="2"/>
</dbReference>
<keyword evidence="1" id="KW-0479">Metal-binding</keyword>
<comment type="caution">
    <text evidence="6">The sequence shown here is derived from an EMBL/GenBank/DDBJ whole genome shotgun (WGS) entry which is preliminary data.</text>
</comment>
<keyword evidence="3" id="KW-0862">Zinc</keyword>
<evidence type="ECO:0000256" key="2">
    <source>
        <dbReference type="ARBA" id="ARBA00022771"/>
    </source>
</evidence>
<reference evidence="6 7" key="1">
    <citation type="submission" date="2023-04" db="EMBL/GenBank/DDBJ databases">
        <title>Genome of Basidiobolus ranarum AG-B5.</title>
        <authorList>
            <person name="Stajich J.E."/>
            <person name="Carter-House D."/>
            <person name="Gryganskyi A."/>
        </authorList>
    </citation>
    <scope>NUCLEOTIDE SEQUENCE [LARGE SCALE GENOMIC DNA]</scope>
    <source>
        <strain evidence="6 7">AG-B5</strain>
    </source>
</reference>
<evidence type="ECO:0000256" key="4">
    <source>
        <dbReference type="PROSITE-ProRule" id="PRU00042"/>
    </source>
</evidence>
<keyword evidence="2 4" id="KW-0863">Zinc-finger</keyword>
<name>A0ABR2VP51_9FUNG</name>
<dbReference type="PROSITE" id="PS00028">
    <property type="entry name" value="ZINC_FINGER_C2H2_1"/>
    <property type="match status" value="2"/>
</dbReference>
<feature type="domain" description="C2H2-type" evidence="5">
    <location>
        <begin position="18"/>
        <end position="45"/>
    </location>
</feature>
<sequence length="140" mass="15935">MNVPTSTRASYRRNSSHITCLVCGKSFNRKDNYIRHFRTHVGDLPHPCPYASCDQGFTRSDQLARHMASKHLELSISLPENDSSSTISYDSTEMTYDYPNEFKRSYSNITSSVNIQNLTNVTLPSAPQYLSRMGLTYLLN</sequence>
<accession>A0ABR2VP51</accession>
<evidence type="ECO:0000259" key="5">
    <source>
        <dbReference type="PROSITE" id="PS50157"/>
    </source>
</evidence>
<evidence type="ECO:0000313" key="7">
    <source>
        <dbReference type="Proteomes" id="UP001479436"/>
    </source>
</evidence>
<evidence type="ECO:0000256" key="1">
    <source>
        <dbReference type="ARBA" id="ARBA00022723"/>
    </source>
</evidence>
<dbReference type="SMART" id="SM00355">
    <property type="entry name" value="ZnF_C2H2"/>
    <property type="match status" value="2"/>
</dbReference>
<organism evidence="6 7">
    <name type="scientific">Basidiobolus ranarum</name>
    <dbReference type="NCBI Taxonomy" id="34480"/>
    <lineage>
        <taxon>Eukaryota</taxon>
        <taxon>Fungi</taxon>
        <taxon>Fungi incertae sedis</taxon>
        <taxon>Zoopagomycota</taxon>
        <taxon>Entomophthoromycotina</taxon>
        <taxon>Basidiobolomycetes</taxon>
        <taxon>Basidiobolales</taxon>
        <taxon>Basidiobolaceae</taxon>
        <taxon>Basidiobolus</taxon>
    </lineage>
</organism>
<dbReference type="EMBL" id="JASJQH010008604">
    <property type="protein sequence ID" value="KAK9687763.1"/>
    <property type="molecule type" value="Genomic_DNA"/>
</dbReference>
<keyword evidence="7" id="KW-1185">Reference proteome</keyword>